<feature type="signal peptide" evidence="4">
    <location>
        <begin position="1"/>
        <end position="26"/>
    </location>
</feature>
<feature type="domain" description="Leucine-binding protein" evidence="5">
    <location>
        <begin position="46"/>
        <end position="372"/>
    </location>
</feature>
<dbReference type="Pfam" id="PF13458">
    <property type="entry name" value="Peripla_BP_6"/>
    <property type="match status" value="1"/>
</dbReference>
<evidence type="ECO:0000256" key="4">
    <source>
        <dbReference type="SAM" id="SignalP"/>
    </source>
</evidence>
<proteinExistence type="inferred from homology"/>
<dbReference type="RefSeq" id="WP_023848120.1">
    <property type="nucleotide sequence ID" value="NZ_CP047166.1"/>
</dbReference>
<dbReference type="Gene3D" id="3.40.50.2300">
    <property type="match status" value="2"/>
</dbReference>
<evidence type="ECO:0000313" key="6">
    <source>
        <dbReference type="EMBL" id="QRF67727.1"/>
    </source>
</evidence>
<dbReference type="PANTHER" id="PTHR30483:SF6">
    <property type="entry name" value="PERIPLASMIC BINDING PROTEIN OF ABC TRANSPORTER FOR NATURAL AMINO ACIDS"/>
    <property type="match status" value="1"/>
</dbReference>
<evidence type="ECO:0000256" key="3">
    <source>
        <dbReference type="ARBA" id="ARBA00022970"/>
    </source>
</evidence>
<evidence type="ECO:0000313" key="7">
    <source>
        <dbReference type="Proteomes" id="UP000596387"/>
    </source>
</evidence>
<keyword evidence="3" id="KW-0813">Transport</keyword>
<comment type="similarity">
    <text evidence="1">Belongs to the leucine-binding protein family.</text>
</comment>
<sequence>MFAFLSPLRKALRPAVLGLAALGLSACDVNLAPNRGGGPAIDTSQPIPVALLVPKSDAGAAPVAAALENAARLAIAEQGARIDLRVYDTAGRPELGSAQAQKAVDDGARIILGPLFGEVANAAGLAVADEGVNVLGFSNNASIAGGNVFILGPTFANTAQRLMAHAKRQGKSRILILHSNDVPGQFGKTAIEQAATTHGVQVVGAQSYALSVEGVSAAAQAAGQVVQSGAADTVFITTDATNAAMPMLLRQLPENGVSPAQVQYVGLTRWDVRPDLFQLPGAEGAWFALPEKARQDSFNQRYSAAYGAAPHPLAGLAYDGIAAIAALAKQGRGDALSTRGLTSASFTGTGGVFRLMNDGTNRRALAVATVRNKQMVILDPAPSSLSSAGF</sequence>
<keyword evidence="7" id="KW-1185">Reference proteome</keyword>
<name>A0ABX7FBX3_9RHOB</name>
<dbReference type="CDD" id="cd06339">
    <property type="entry name" value="PBP1_YraM_LppC_lipoprotein-like"/>
    <property type="match status" value="1"/>
</dbReference>
<gene>
    <name evidence="6" type="ORF">GQA70_16295</name>
</gene>
<reference evidence="6 7" key="1">
    <citation type="submission" date="2019-12" db="EMBL/GenBank/DDBJ databases">
        <title>Complete Genome Sequence of a Quorum-Sensing Bacterium,Rhodobacteraceae bacterium C31, Isolated from a marine microalgae symbiotic bacteria.</title>
        <authorList>
            <person name="Zhang Y."/>
        </authorList>
    </citation>
    <scope>NUCLEOTIDE SEQUENCE [LARGE SCALE GENOMIC DNA]</scope>
    <source>
        <strain evidence="6 7">C31</strain>
    </source>
</reference>
<dbReference type="EMBL" id="CP047166">
    <property type="protein sequence ID" value="QRF67727.1"/>
    <property type="molecule type" value="Genomic_DNA"/>
</dbReference>
<organism evidence="6 7">
    <name type="scientific">Ponticoccus alexandrii</name>
    <dbReference type="NCBI Taxonomy" id="1943633"/>
    <lineage>
        <taxon>Bacteria</taxon>
        <taxon>Pseudomonadati</taxon>
        <taxon>Pseudomonadota</taxon>
        <taxon>Alphaproteobacteria</taxon>
        <taxon>Rhodobacterales</taxon>
        <taxon>Roseobacteraceae</taxon>
        <taxon>Ponticoccus</taxon>
    </lineage>
</organism>
<evidence type="ECO:0000259" key="5">
    <source>
        <dbReference type="Pfam" id="PF13458"/>
    </source>
</evidence>
<dbReference type="SUPFAM" id="SSF53822">
    <property type="entry name" value="Periplasmic binding protein-like I"/>
    <property type="match status" value="1"/>
</dbReference>
<keyword evidence="3" id="KW-0029">Amino-acid transport</keyword>
<dbReference type="PANTHER" id="PTHR30483">
    <property type="entry name" value="LEUCINE-SPECIFIC-BINDING PROTEIN"/>
    <property type="match status" value="1"/>
</dbReference>
<dbReference type="InterPro" id="IPR028081">
    <property type="entry name" value="Leu-bd"/>
</dbReference>
<evidence type="ECO:0000256" key="1">
    <source>
        <dbReference type="ARBA" id="ARBA00010062"/>
    </source>
</evidence>
<keyword evidence="2 4" id="KW-0732">Signal</keyword>
<dbReference type="Proteomes" id="UP000596387">
    <property type="component" value="Chromosome"/>
</dbReference>
<accession>A0ABX7FBX3</accession>
<protein>
    <submittedName>
        <fullName evidence="6">ABC transporter substrate-binding protein</fullName>
    </submittedName>
</protein>
<dbReference type="InterPro" id="IPR051010">
    <property type="entry name" value="BCAA_transport"/>
</dbReference>
<feature type="chain" id="PRO_5045973102" evidence="4">
    <location>
        <begin position="27"/>
        <end position="390"/>
    </location>
</feature>
<evidence type="ECO:0000256" key="2">
    <source>
        <dbReference type="ARBA" id="ARBA00022729"/>
    </source>
</evidence>
<dbReference type="InterPro" id="IPR028082">
    <property type="entry name" value="Peripla_BP_I"/>
</dbReference>